<evidence type="ECO:0000256" key="3">
    <source>
        <dbReference type="ARBA" id="ARBA00022679"/>
    </source>
</evidence>
<dbReference type="SUPFAM" id="SSF56112">
    <property type="entry name" value="Protein kinase-like (PK-like)"/>
    <property type="match status" value="1"/>
</dbReference>
<feature type="domain" description="PASTA" evidence="12">
    <location>
        <begin position="428"/>
        <end position="490"/>
    </location>
</feature>
<sequence length="690" mass="73037">MFGAGVTMTSVGDPLVGQLLDGRYQITHRLARGGMATVYVATDTRLTRTVAVKVMHVGLGDDAEFARKFDREARSAAKLSHPNVVSVFDQGHDDGRPYIVMEYVEGRTLRDILNHEAPLPPERALEIIEPVIAALAAAHEAGLVHRDVKPENVLLTERGQIKVVDFGLAKAVSAQTSTATQGLLIGTVSYLPPELVLSGKSGPRSDVYSAGVVLFEMLTGRKPHVGDTPIQVAYAHVHNDVPPPSQFRTAGHIPPYLDALVAGATARNPDARPHDGKVFLSQVRRVRMALREGLPDDPELTQDLSVLQRSDLSSAMPAGTDPDAELTQFVPAPGAVPVSPPRIVHQRGHTPTSPPTVRDAPPPAVPSTDPRGGQSHNPGAYVSTERLVSRREREAQRRRRGWLIVLLVLMLTAVAALAGWYLTEGRFTATPALAALPKAEAASVAEQEGLQLSFVDAFSETVPRGVVIDTDPTAGTKVPDGGSITAMLSQGPERYGMPKLVGLSKANAVDAIKKAHLAVGKTSETYSETSKRGTVLTASYQPGTKLKSGTAVDLTVSKGPQPIKITDYTGKSTAAAVKSLKNAGFKVKVTAEHSDSIDKGLVISQSPKSGTGVKGDTISLQRSLGPVMVTVPSVRGQGVEAAKKALTKAGFKTKVQPVAVNYLGLGYVVYTRPGANSAAPKGSTITLYVV</sequence>
<keyword evidence="10" id="KW-0472">Membrane</keyword>
<feature type="transmembrane region" description="Helical" evidence="10">
    <location>
        <begin position="401"/>
        <end position="422"/>
    </location>
</feature>
<evidence type="ECO:0000256" key="5">
    <source>
        <dbReference type="ARBA" id="ARBA00022777"/>
    </source>
</evidence>
<keyword evidence="10" id="KW-1133">Transmembrane helix</keyword>
<dbReference type="HOGENOM" id="CLU_000288_135_2_11"/>
<organism evidence="13 14">
    <name type="scientific">Microlunatus phosphovorus (strain ATCC 700054 / DSM 10555 / JCM 9379 / NBRC 101784 / NCIMB 13414 / VKM Ac-1990 / NM-1)</name>
    <dbReference type="NCBI Taxonomy" id="1032480"/>
    <lineage>
        <taxon>Bacteria</taxon>
        <taxon>Bacillati</taxon>
        <taxon>Actinomycetota</taxon>
        <taxon>Actinomycetes</taxon>
        <taxon>Propionibacteriales</taxon>
        <taxon>Propionibacteriaceae</taxon>
        <taxon>Microlunatus</taxon>
    </lineage>
</organism>
<evidence type="ECO:0000259" key="11">
    <source>
        <dbReference type="PROSITE" id="PS50011"/>
    </source>
</evidence>
<accession>F5XRV7</accession>
<evidence type="ECO:0000256" key="6">
    <source>
        <dbReference type="ARBA" id="ARBA00022840"/>
    </source>
</evidence>
<feature type="domain" description="PASTA" evidence="12">
    <location>
        <begin position="625"/>
        <end position="690"/>
    </location>
</feature>
<dbReference type="EC" id="2.7.11.1" evidence="1"/>
<dbReference type="PROSITE" id="PS51178">
    <property type="entry name" value="PASTA"/>
    <property type="match status" value="4"/>
</dbReference>
<evidence type="ECO:0000313" key="14">
    <source>
        <dbReference type="Proteomes" id="UP000007947"/>
    </source>
</evidence>
<evidence type="ECO:0000313" key="13">
    <source>
        <dbReference type="EMBL" id="BAK37170.1"/>
    </source>
</evidence>
<dbReference type="InterPro" id="IPR011009">
    <property type="entry name" value="Kinase-like_dom_sf"/>
</dbReference>
<gene>
    <name evidence="13" type="primary">pkaF</name>
    <name evidence="13" type="ordered locus">MLP_41560</name>
</gene>
<dbReference type="SMART" id="SM00740">
    <property type="entry name" value="PASTA"/>
    <property type="match status" value="4"/>
</dbReference>
<dbReference type="Pfam" id="PF03793">
    <property type="entry name" value="PASTA"/>
    <property type="match status" value="4"/>
</dbReference>
<dbReference type="NCBIfam" id="NF033483">
    <property type="entry name" value="PknB_PASTA_kin"/>
    <property type="match status" value="1"/>
</dbReference>
<dbReference type="AlphaFoldDB" id="F5XRV7"/>
<dbReference type="SMART" id="SM00220">
    <property type="entry name" value="S_TKc"/>
    <property type="match status" value="1"/>
</dbReference>
<dbReference type="PANTHER" id="PTHR43289">
    <property type="entry name" value="MITOGEN-ACTIVATED PROTEIN KINASE KINASE KINASE 20-RELATED"/>
    <property type="match status" value="1"/>
</dbReference>
<keyword evidence="14" id="KW-1185">Reference proteome</keyword>
<evidence type="ECO:0000256" key="2">
    <source>
        <dbReference type="ARBA" id="ARBA00022527"/>
    </source>
</evidence>
<evidence type="ECO:0000256" key="1">
    <source>
        <dbReference type="ARBA" id="ARBA00012513"/>
    </source>
</evidence>
<comment type="catalytic activity">
    <reaction evidence="7">
        <text>L-threonyl-[protein] + ATP = O-phospho-L-threonyl-[protein] + ADP + H(+)</text>
        <dbReference type="Rhea" id="RHEA:46608"/>
        <dbReference type="Rhea" id="RHEA-COMP:11060"/>
        <dbReference type="Rhea" id="RHEA-COMP:11605"/>
        <dbReference type="ChEBI" id="CHEBI:15378"/>
        <dbReference type="ChEBI" id="CHEBI:30013"/>
        <dbReference type="ChEBI" id="CHEBI:30616"/>
        <dbReference type="ChEBI" id="CHEBI:61977"/>
        <dbReference type="ChEBI" id="CHEBI:456216"/>
        <dbReference type="EC" id="2.7.11.1"/>
    </reaction>
</comment>
<dbReference type="PANTHER" id="PTHR43289:SF34">
    <property type="entry name" value="SERINE_THREONINE-PROTEIN KINASE YBDM-RELATED"/>
    <property type="match status" value="1"/>
</dbReference>
<keyword evidence="10" id="KW-0812">Transmembrane</keyword>
<evidence type="ECO:0000259" key="12">
    <source>
        <dbReference type="PROSITE" id="PS51178"/>
    </source>
</evidence>
<evidence type="ECO:0000256" key="7">
    <source>
        <dbReference type="ARBA" id="ARBA00047899"/>
    </source>
</evidence>
<keyword evidence="4" id="KW-0547">Nucleotide-binding</keyword>
<dbReference type="GO" id="GO:0106310">
    <property type="term" value="F:protein serine kinase activity"/>
    <property type="evidence" value="ECO:0007669"/>
    <property type="project" value="RHEA"/>
</dbReference>
<dbReference type="Pfam" id="PF00069">
    <property type="entry name" value="Pkinase"/>
    <property type="match status" value="1"/>
</dbReference>
<dbReference type="CDD" id="cd06577">
    <property type="entry name" value="PASTA_pknB"/>
    <property type="match status" value="4"/>
</dbReference>
<dbReference type="Gene3D" id="3.30.200.20">
    <property type="entry name" value="Phosphorylase Kinase, domain 1"/>
    <property type="match status" value="1"/>
</dbReference>
<name>F5XRV7_MICPN</name>
<evidence type="ECO:0000256" key="4">
    <source>
        <dbReference type="ARBA" id="ARBA00022741"/>
    </source>
</evidence>
<proteinExistence type="predicted"/>
<dbReference type="PROSITE" id="PS50011">
    <property type="entry name" value="PROTEIN_KINASE_DOM"/>
    <property type="match status" value="1"/>
</dbReference>
<dbReference type="eggNOG" id="COG0515">
    <property type="taxonomic scope" value="Bacteria"/>
</dbReference>
<dbReference type="eggNOG" id="COG2815">
    <property type="taxonomic scope" value="Bacteria"/>
</dbReference>
<keyword evidence="6" id="KW-0067">ATP-binding</keyword>
<keyword evidence="2 13" id="KW-0723">Serine/threonine-protein kinase</keyword>
<dbReference type="CDD" id="cd14014">
    <property type="entry name" value="STKc_PknB_like"/>
    <property type="match status" value="1"/>
</dbReference>
<feature type="domain" description="Protein kinase" evidence="11">
    <location>
        <begin position="24"/>
        <end position="290"/>
    </location>
</feature>
<dbReference type="InterPro" id="IPR000719">
    <property type="entry name" value="Prot_kinase_dom"/>
</dbReference>
<dbReference type="FunFam" id="3.30.200.20:FF:000035">
    <property type="entry name" value="Serine/threonine protein kinase Stk1"/>
    <property type="match status" value="1"/>
</dbReference>
<dbReference type="FunFam" id="1.10.510.10:FF:000021">
    <property type="entry name" value="Serine/threonine protein kinase"/>
    <property type="match status" value="1"/>
</dbReference>
<evidence type="ECO:0000256" key="9">
    <source>
        <dbReference type="SAM" id="MobiDB-lite"/>
    </source>
</evidence>
<dbReference type="InterPro" id="IPR008271">
    <property type="entry name" value="Ser/Thr_kinase_AS"/>
</dbReference>
<dbReference type="GO" id="GO:0004674">
    <property type="term" value="F:protein serine/threonine kinase activity"/>
    <property type="evidence" value="ECO:0007669"/>
    <property type="project" value="UniProtKB-KW"/>
</dbReference>
<dbReference type="STRING" id="1032480.MLP_41560"/>
<evidence type="ECO:0000256" key="10">
    <source>
        <dbReference type="SAM" id="Phobius"/>
    </source>
</evidence>
<comment type="catalytic activity">
    <reaction evidence="8">
        <text>L-seryl-[protein] + ATP = O-phospho-L-seryl-[protein] + ADP + H(+)</text>
        <dbReference type="Rhea" id="RHEA:17989"/>
        <dbReference type="Rhea" id="RHEA-COMP:9863"/>
        <dbReference type="Rhea" id="RHEA-COMP:11604"/>
        <dbReference type="ChEBI" id="CHEBI:15378"/>
        <dbReference type="ChEBI" id="CHEBI:29999"/>
        <dbReference type="ChEBI" id="CHEBI:30616"/>
        <dbReference type="ChEBI" id="CHEBI:83421"/>
        <dbReference type="ChEBI" id="CHEBI:456216"/>
        <dbReference type="EC" id="2.7.11.1"/>
    </reaction>
</comment>
<dbReference type="KEGG" id="mph:MLP_41560"/>
<dbReference type="GO" id="GO:0045717">
    <property type="term" value="P:negative regulation of fatty acid biosynthetic process"/>
    <property type="evidence" value="ECO:0007669"/>
    <property type="project" value="UniProtKB-ARBA"/>
</dbReference>
<dbReference type="Gene3D" id="1.10.510.10">
    <property type="entry name" value="Transferase(Phosphotransferase) domain 1"/>
    <property type="match status" value="1"/>
</dbReference>
<dbReference type="EMBL" id="AP012204">
    <property type="protein sequence ID" value="BAK37170.1"/>
    <property type="molecule type" value="Genomic_DNA"/>
</dbReference>
<protein>
    <recommendedName>
        <fullName evidence="1">non-specific serine/threonine protein kinase</fullName>
        <ecNumber evidence="1">2.7.11.1</ecNumber>
    </recommendedName>
</protein>
<dbReference type="PROSITE" id="PS00108">
    <property type="entry name" value="PROTEIN_KINASE_ST"/>
    <property type="match status" value="1"/>
</dbReference>
<dbReference type="Proteomes" id="UP000007947">
    <property type="component" value="Chromosome"/>
</dbReference>
<dbReference type="GO" id="GO:0005524">
    <property type="term" value="F:ATP binding"/>
    <property type="evidence" value="ECO:0007669"/>
    <property type="project" value="UniProtKB-KW"/>
</dbReference>
<dbReference type="InterPro" id="IPR005543">
    <property type="entry name" value="PASTA_dom"/>
</dbReference>
<keyword evidence="5 13" id="KW-0418">Kinase</keyword>
<evidence type="ECO:0000256" key="8">
    <source>
        <dbReference type="ARBA" id="ARBA00048679"/>
    </source>
</evidence>
<feature type="domain" description="PASTA" evidence="12">
    <location>
        <begin position="491"/>
        <end position="558"/>
    </location>
</feature>
<reference evidence="13 14" key="1">
    <citation type="submission" date="2011-05" db="EMBL/GenBank/DDBJ databases">
        <title>Whole genome sequence of Microlunatus phosphovorus NM-1.</title>
        <authorList>
            <person name="Hosoyama A."/>
            <person name="Sasaki K."/>
            <person name="Harada T."/>
            <person name="Igarashi R."/>
            <person name="Kawakoshi A."/>
            <person name="Sasagawa M."/>
            <person name="Fukada J."/>
            <person name="Nakamura S."/>
            <person name="Katano Y."/>
            <person name="Hanada S."/>
            <person name="Kamagata Y."/>
            <person name="Nakamura N."/>
            <person name="Yamazaki S."/>
            <person name="Fujita N."/>
        </authorList>
    </citation>
    <scope>NUCLEOTIDE SEQUENCE [LARGE SCALE GENOMIC DNA]</scope>
    <source>
        <strain evidence="14">ATCC 700054 / DSM 10555 / JCM 9379 / NBRC 101784 / NCIMB 13414 / VKM Ac-1990 / NM-1</strain>
    </source>
</reference>
<feature type="region of interest" description="Disordered" evidence="9">
    <location>
        <begin position="313"/>
        <end position="393"/>
    </location>
</feature>
<dbReference type="Gene3D" id="3.30.10.20">
    <property type="match status" value="4"/>
</dbReference>
<keyword evidence="3 13" id="KW-0808">Transferase</keyword>
<feature type="domain" description="PASTA" evidence="12">
    <location>
        <begin position="559"/>
        <end position="624"/>
    </location>
</feature>